<dbReference type="FunFam" id="3.40.980.10:FF:000004">
    <property type="entry name" value="Molybdopterin molybdenumtransferase"/>
    <property type="match status" value="1"/>
</dbReference>
<protein>
    <recommendedName>
        <fullName evidence="11">Molybdopterin molybdenumtransferase</fullName>
        <ecNumber evidence="11">2.10.1.1</ecNumber>
    </recommendedName>
</protein>
<dbReference type="GO" id="GO:0005829">
    <property type="term" value="C:cytosol"/>
    <property type="evidence" value="ECO:0007669"/>
    <property type="project" value="TreeGrafter"/>
</dbReference>
<comment type="similarity">
    <text evidence="4 11">Belongs to the MoeA family.</text>
</comment>
<dbReference type="GO" id="GO:0006777">
    <property type="term" value="P:Mo-molybdopterin cofactor biosynthetic process"/>
    <property type="evidence" value="ECO:0007669"/>
    <property type="project" value="UniProtKB-UniRule"/>
</dbReference>
<evidence type="ECO:0000256" key="3">
    <source>
        <dbReference type="ARBA" id="ARBA00005046"/>
    </source>
</evidence>
<name>W9BLD0_MYCCO</name>
<dbReference type="InterPro" id="IPR036135">
    <property type="entry name" value="MoeA_linker/N_sf"/>
</dbReference>
<dbReference type="Gene3D" id="3.40.980.10">
    <property type="entry name" value="MoaB/Mog-like domain"/>
    <property type="match status" value="1"/>
</dbReference>
<evidence type="ECO:0000256" key="2">
    <source>
        <dbReference type="ARBA" id="ARBA00002901"/>
    </source>
</evidence>
<evidence type="ECO:0000259" key="12">
    <source>
        <dbReference type="SMART" id="SM00852"/>
    </source>
</evidence>
<evidence type="ECO:0000256" key="7">
    <source>
        <dbReference type="ARBA" id="ARBA00022723"/>
    </source>
</evidence>
<dbReference type="EMBL" id="CCBB010000003">
    <property type="protein sequence ID" value="CDO09435.1"/>
    <property type="molecule type" value="Genomic_DNA"/>
</dbReference>
<dbReference type="UniPathway" id="UPA00344"/>
<dbReference type="Proteomes" id="UP000028870">
    <property type="component" value="Unassembled WGS sequence"/>
</dbReference>
<evidence type="ECO:0000256" key="4">
    <source>
        <dbReference type="ARBA" id="ARBA00010763"/>
    </source>
</evidence>
<keyword evidence="7 11" id="KW-0479">Metal-binding</keyword>
<dbReference type="GO" id="GO:0046872">
    <property type="term" value="F:metal ion binding"/>
    <property type="evidence" value="ECO:0007669"/>
    <property type="project" value="UniProtKB-UniRule"/>
</dbReference>
<dbReference type="AlphaFoldDB" id="W9BLD0"/>
<gene>
    <name evidence="13" type="ORF">BN977_04258</name>
</gene>
<evidence type="ECO:0000256" key="8">
    <source>
        <dbReference type="ARBA" id="ARBA00022842"/>
    </source>
</evidence>
<dbReference type="SUPFAM" id="SSF53218">
    <property type="entry name" value="Molybdenum cofactor biosynthesis proteins"/>
    <property type="match status" value="1"/>
</dbReference>
<dbReference type="GO" id="GO:0061599">
    <property type="term" value="F:molybdopterin molybdotransferase activity"/>
    <property type="evidence" value="ECO:0007669"/>
    <property type="project" value="UniProtKB-UniRule"/>
</dbReference>
<evidence type="ECO:0000256" key="1">
    <source>
        <dbReference type="ARBA" id="ARBA00001946"/>
    </source>
</evidence>
<comment type="pathway">
    <text evidence="3 11">Cofactor biosynthesis; molybdopterin biosynthesis.</text>
</comment>
<dbReference type="InterPro" id="IPR001453">
    <property type="entry name" value="MoaB/Mog_dom"/>
</dbReference>
<dbReference type="Pfam" id="PF03454">
    <property type="entry name" value="MoeA_C"/>
    <property type="match status" value="1"/>
</dbReference>
<dbReference type="PANTHER" id="PTHR10192">
    <property type="entry name" value="MOLYBDOPTERIN BIOSYNTHESIS PROTEIN"/>
    <property type="match status" value="1"/>
</dbReference>
<keyword evidence="8 11" id="KW-0460">Magnesium</keyword>
<evidence type="ECO:0000256" key="10">
    <source>
        <dbReference type="ARBA" id="ARBA00047317"/>
    </source>
</evidence>
<evidence type="ECO:0000256" key="9">
    <source>
        <dbReference type="ARBA" id="ARBA00023150"/>
    </source>
</evidence>
<dbReference type="InterPro" id="IPR036688">
    <property type="entry name" value="MoeA_C_domain_IV_sf"/>
</dbReference>
<dbReference type="STRING" id="258533.BN977_04258"/>
<dbReference type="CDD" id="cd00887">
    <property type="entry name" value="MoeA"/>
    <property type="match status" value="1"/>
</dbReference>
<dbReference type="SUPFAM" id="SSF63882">
    <property type="entry name" value="MoeA N-terminal region -like"/>
    <property type="match status" value="1"/>
</dbReference>
<dbReference type="RefSeq" id="WP_036401214.1">
    <property type="nucleotide sequence ID" value="NZ_CCBB010000003.1"/>
</dbReference>
<dbReference type="InterPro" id="IPR038987">
    <property type="entry name" value="MoeA-like"/>
</dbReference>
<dbReference type="NCBIfam" id="NF045515">
    <property type="entry name" value="Glp_gephyrin"/>
    <property type="match status" value="1"/>
</dbReference>
<dbReference type="Gene3D" id="2.40.340.10">
    <property type="entry name" value="MoeA, C-terminal, domain IV"/>
    <property type="match status" value="1"/>
</dbReference>
<comment type="function">
    <text evidence="2 11">Catalyzes the insertion of molybdate into adenylated molybdopterin with the concomitant release of AMP.</text>
</comment>
<keyword evidence="9 11" id="KW-0501">Molybdenum cofactor biosynthesis</keyword>
<evidence type="ECO:0000313" key="13">
    <source>
        <dbReference type="EMBL" id="CDO09435.1"/>
    </source>
</evidence>
<proteinExistence type="inferred from homology"/>
<dbReference type="SUPFAM" id="SSF63867">
    <property type="entry name" value="MoeA C-terminal domain-like"/>
    <property type="match status" value="1"/>
</dbReference>
<dbReference type="FunFam" id="2.170.190.11:FF:000001">
    <property type="entry name" value="Molybdopterin molybdenumtransferase"/>
    <property type="match status" value="1"/>
</dbReference>
<comment type="cofactor">
    <cofactor evidence="1 11">
        <name>Mg(2+)</name>
        <dbReference type="ChEBI" id="CHEBI:18420"/>
    </cofactor>
</comment>
<dbReference type="InterPro" id="IPR005110">
    <property type="entry name" value="MoeA_linker/N"/>
</dbReference>
<keyword evidence="6 11" id="KW-0808">Transferase</keyword>
<keyword evidence="5 11" id="KW-0500">Molybdenum</keyword>
<dbReference type="EC" id="2.10.1.1" evidence="11"/>
<dbReference type="PANTHER" id="PTHR10192:SF5">
    <property type="entry name" value="GEPHYRIN"/>
    <property type="match status" value="1"/>
</dbReference>
<feature type="domain" description="MoaB/Mog" evidence="12">
    <location>
        <begin position="183"/>
        <end position="318"/>
    </location>
</feature>
<dbReference type="eggNOG" id="COG0303">
    <property type="taxonomic scope" value="Bacteria"/>
</dbReference>
<keyword evidence="14" id="KW-1185">Reference proteome</keyword>
<dbReference type="Pfam" id="PF00994">
    <property type="entry name" value="MoCF_biosynth"/>
    <property type="match status" value="1"/>
</dbReference>
<dbReference type="Gene3D" id="3.90.105.10">
    <property type="entry name" value="Molybdopterin biosynthesis moea protein, domain 2"/>
    <property type="match status" value="1"/>
</dbReference>
<dbReference type="SMART" id="SM00852">
    <property type="entry name" value="MoCF_biosynth"/>
    <property type="match status" value="1"/>
</dbReference>
<accession>W9BLD0</accession>
<dbReference type="OrthoDB" id="9804758at2"/>
<dbReference type="InterPro" id="IPR036425">
    <property type="entry name" value="MoaB/Mog-like_dom_sf"/>
</dbReference>
<dbReference type="Gene3D" id="2.170.190.11">
    <property type="entry name" value="Molybdopterin biosynthesis moea protein, domain 3"/>
    <property type="match status" value="1"/>
</dbReference>
<organism evidence="13 14">
    <name type="scientific">Mycolicibacterium cosmeticum</name>
    <dbReference type="NCBI Taxonomy" id="258533"/>
    <lineage>
        <taxon>Bacteria</taxon>
        <taxon>Bacillati</taxon>
        <taxon>Actinomycetota</taxon>
        <taxon>Actinomycetes</taxon>
        <taxon>Mycobacteriales</taxon>
        <taxon>Mycobacteriaceae</taxon>
        <taxon>Mycolicibacterium</taxon>
    </lineage>
</organism>
<evidence type="ECO:0000256" key="6">
    <source>
        <dbReference type="ARBA" id="ARBA00022679"/>
    </source>
</evidence>
<dbReference type="InterPro" id="IPR005111">
    <property type="entry name" value="MoeA_C_domain_IV"/>
</dbReference>
<reference evidence="13" key="1">
    <citation type="submission" date="2014-03" db="EMBL/GenBank/DDBJ databases">
        <title>Draft Genome Sequence of Mycobacterium cosmeticum DSM 44829.</title>
        <authorList>
            <person name="Croce O."/>
            <person name="Robert C."/>
            <person name="Raoult D."/>
            <person name="Drancourt M."/>
        </authorList>
    </citation>
    <scope>NUCLEOTIDE SEQUENCE [LARGE SCALE GENOMIC DNA]</scope>
    <source>
        <strain evidence="13">DSM 44829</strain>
    </source>
</reference>
<evidence type="ECO:0000256" key="11">
    <source>
        <dbReference type="RuleBase" id="RU365090"/>
    </source>
</evidence>
<evidence type="ECO:0000313" key="14">
    <source>
        <dbReference type="Proteomes" id="UP000028870"/>
    </source>
</evidence>
<sequence length="400" mass="40785">MRTVDEHQRVIAGLITPRDPVVMPLADALGLALAADVVAPLALPGFDNSAMDGFAVYADDIAGAGAEHPVVLPVADDIPAGRTDTGALKPGTAQRIMTGAPLPAGATAVVPVEATDADFAKPSPTVAIRTAARAGQHVRRAGEDVAAGTTVLRAGQVLTPAALGLAAALGLGELTVLPRQRVLVMSTGSELVAPGTALLPGQIYESNAVMLAAAVRDAGGEVVACPMVGDDVDAFRDALSSYTTAADLIITTGGVSAGAYEVVKDALSGEVEFVKVAMQPGMPQGSGTVAGTPIVTLPGNPVSSLVSFEVFVRAPLRAAMGLVGDRPRRTVTLTDDLTSPKGKRQFRRGMLAGETVTSFGPPASHHLRWLASSNCLLDIDEDVEQIAAGSAVRVWDLSAG</sequence>
<reference evidence="13" key="2">
    <citation type="submission" date="2014-03" db="EMBL/GenBank/DDBJ databases">
        <authorList>
            <person name="Urmite Genomes"/>
        </authorList>
    </citation>
    <scope>NUCLEOTIDE SEQUENCE</scope>
    <source>
        <strain evidence="13">DSM 44829</strain>
    </source>
</reference>
<evidence type="ECO:0000256" key="5">
    <source>
        <dbReference type="ARBA" id="ARBA00022505"/>
    </source>
</evidence>
<dbReference type="NCBIfam" id="TIGR00177">
    <property type="entry name" value="molyb_syn"/>
    <property type="match status" value="1"/>
</dbReference>
<dbReference type="Pfam" id="PF03453">
    <property type="entry name" value="MoeA_N"/>
    <property type="match status" value="1"/>
</dbReference>
<comment type="catalytic activity">
    <reaction evidence="10">
        <text>adenylyl-molybdopterin + molybdate = Mo-molybdopterin + AMP + H(+)</text>
        <dbReference type="Rhea" id="RHEA:35047"/>
        <dbReference type="ChEBI" id="CHEBI:15378"/>
        <dbReference type="ChEBI" id="CHEBI:36264"/>
        <dbReference type="ChEBI" id="CHEBI:62727"/>
        <dbReference type="ChEBI" id="CHEBI:71302"/>
        <dbReference type="ChEBI" id="CHEBI:456215"/>
        <dbReference type="EC" id="2.10.1.1"/>
    </reaction>
</comment>
<comment type="caution">
    <text evidence="13">The sequence shown here is derived from an EMBL/GenBank/DDBJ whole genome shotgun (WGS) entry which is preliminary data.</text>
</comment>